<dbReference type="SUPFAM" id="SSF81923">
    <property type="entry name" value="Double Clp-N motif"/>
    <property type="match status" value="1"/>
</dbReference>
<dbReference type="AlphaFoldDB" id="A0A0G3HDF6"/>
<dbReference type="EMBL" id="CP011545">
    <property type="protein sequence ID" value="AKK10003.1"/>
    <property type="molecule type" value="Genomic_DNA"/>
</dbReference>
<dbReference type="RefSeq" id="WP_083985633.1">
    <property type="nucleotide sequence ID" value="NZ_CP011545.1"/>
</dbReference>
<dbReference type="STRING" id="136857.CTEST_13000"/>
<dbReference type="Gene3D" id="1.10.1780.10">
    <property type="entry name" value="Clp, N-terminal domain"/>
    <property type="match status" value="1"/>
</dbReference>
<keyword evidence="2" id="KW-1185">Reference proteome</keyword>
<reference evidence="1 2" key="1">
    <citation type="journal article" date="2015" name="Genome Announc.">
        <title>Complete Genome Sequence of the Type Strain Corynebacterium testudinoris DSM 44614, Recovered from Necrotic Lesions in the Mouth of a Tortoise.</title>
        <authorList>
            <person name="Ruckert C."/>
            <person name="Kriete M."/>
            <person name="Jaenicke S."/>
            <person name="Winkler A."/>
            <person name="Tauch A."/>
        </authorList>
    </citation>
    <scope>NUCLEOTIDE SEQUENCE [LARGE SCALE GENOMIC DNA]</scope>
    <source>
        <strain evidence="1 2">DSM 44614</strain>
    </source>
</reference>
<name>A0A0G3HDF6_9CORY</name>
<reference evidence="2" key="2">
    <citation type="submission" date="2015-05" db="EMBL/GenBank/DDBJ databases">
        <title>Complete genome sequence of Corynebacterium testudinoris DSM 44614, recovered from necrotic lesions in the mouth of a tortoise.</title>
        <authorList>
            <person name="Ruckert C."/>
            <person name="Albersmeier A."/>
            <person name="Winkler A."/>
            <person name="Tauch A."/>
        </authorList>
    </citation>
    <scope>NUCLEOTIDE SEQUENCE [LARGE SCALE GENOMIC DNA]</scope>
    <source>
        <strain evidence="2">DSM 44614</strain>
    </source>
</reference>
<dbReference type="KEGG" id="cted:CTEST_13000"/>
<accession>A0A0G3HDF6</accession>
<sequence>MKSLYLATKSYRELVILAEDEKRRAGHPEIDVEHLFLALLGVGER</sequence>
<proteinExistence type="predicted"/>
<evidence type="ECO:0000313" key="2">
    <source>
        <dbReference type="Proteomes" id="UP000035540"/>
    </source>
</evidence>
<dbReference type="InterPro" id="IPR036628">
    <property type="entry name" value="Clp_N_dom_sf"/>
</dbReference>
<dbReference type="Proteomes" id="UP000035540">
    <property type="component" value="Chromosome"/>
</dbReference>
<organism evidence="1 2">
    <name type="scientific">Corynebacterium testudinoris</name>
    <dbReference type="NCBI Taxonomy" id="136857"/>
    <lineage>
        <taxon>Bacteria</taxon>
        <taxon>Bacillati</taxon>
        <taxon>Actinomycetota</taxon>
        <taxon>Actinomycetes</taxon>
        <taxon>Mycobacteriales</taxon>
        <taxon>Corynebacteriaceae</taxon>
        <taxon>Corynebacterium</taxon>
    </lineage>
</organism>
<dbReference type="PATRIC" id="fig|136857.5.peg.2565"/>
<evidence type="ECO:0000313" key="1">
    <source>
        <dbReference type="EMBL" id="AKK10003.1"/>
    </source>
</evidence>
<dbReference type="OrthoDB" id="3428089at2"/>
<protein>
    <submittedName>
        <fullName evidence="1">Clp amino terminal domain-containing protein</fullName>
    </submittedName>
</protein>
<gene>
    <name evidence="1" type="ORF">CTEST_13000</name>
</gene>